<dbReference type="Pfam" id="PF00084">
    <property type="entry name" value="Sushi"/>
    <property type="match status" value="2"/>
</dbReference>
<feature type="disulfide bond" evidence="17">
    <location>
        <begin position="586"/>
        <end position="599"/>
    </location>
</feature>
<dbReference type="FunFam" id="2.60.120.290:FF:000101">
    <property type="entry name" value="Complement component 1, s subcomponent"/>
    <property type="match status" value="1"/>
</dbReference>
<dbReference type="InterPro" id="IPR001254">
    <property type="entry name" value="Trypsin_dom"/>
</dbReference>
<feature type="disulfide bond" evidence="17">
    <location>
        <begin position="158"/>
        <end position="171"/>
    </location>
</feature>
<feature type="binding site" evidence="19">
    <location>
        <position position="271"/>
    </location>
    <ligand>
        <name>Ca(2+)</name>
        <dbReference type="ChEBI" id="CHEBI:29108"/>
        <label>3</label>
    </ligand>
</feature>
<keyword evidence="19" id="KW-0106">Calcium</keyword>
<dbReference type="FunFam" id="2.40.10.10:FF:000054">
    <property type="entry name" value="Complement C1r subcomponent"/>
    <property type="match status" value="1"/>
</dbReference>
<evidence type="ECO:0000256" key="13">
    <source>
        <dbReference type="ARBA" id="ARBA00023157"/>
    </source>
</evidence>
<dbReference type="GO" id="GO:0045087">
    <property type="term" value="P:innate immune response"/>
    <property type="evidence" value="ECO:0007669"/>
    <property type="project" value="UniProtKB-KW"/>
</dbReference>
<evidence type="ECO:0000256" key="22">
    <source>
        <dbReference type="SAM" id="SignalP"/>
    </source>
</evidence>
<dbReference type="InterPro" id="IPR001881">
    <property type="entry name" value="EGF-like_Ca-bd_dom"/>
</dbReference>
<dbReference type="PIRSF" id="PIRSF001155">
    <property type="entry name" value="C1r_C1s_MASP"/>
    <property type="match status" value="1"/>
</dbReference>
<comment type="caution">
    <text evidence="26">The sequence shown here is derived from an EMBL/GenBank/DDBJ whole genome shotgun (WGS) entry which is preliminary data.</text>
</comment>
<evidence type="ECO:0000313" key="26">
    <source>
        <dbReference type="EMBL" id="KAA0703420.1"/>
    </source>
</evidence>
<keyword evidence="13 17" id="KW-1015">Disulfide bond</keyword>
<dbReference type="PANTHER" id="PTHR24255">
    <property type="entry name" value="COMPLEMENT COMPONENT 1, S SUBCOMPONENT-RELATED"/>
    <property type="match status" value="1"/>
</dbReference>
<feature type="disulfide bond" evidence="17">
    <location>
        <begin position="232"/>
        <end position="248"/>
    </location>
</feature>
<dbReference type="SMART" id="SM00032">
    <property type="entry name" value="CCP"/>
    <property type="match status" value="2"/>
</dbReference>
<keyword evidence="15 18" id="KW-0379">Hydroxylation</keyword>
<evidence type="ECO:0000256" key="6">
    <source>
        <dbReference type="ARBA" id="ARBA00022670"/>
    </source>
</evidence>
<evidence type="ECO:0000259" key="24">
    <source>
        <dbReference type="PROSITE" id="PS50240"/>
    </source>
</evidence>
<feature type="disulfide bond" description="Interchain (between heavy and light chains)" evidence="17">
    <location>
        <begin position="421"/>
        <end position="544"/>
    </location>
</feature>
<feature type="disulfide bond" evidence="17">
    <location>
        <begin position="143"/>
        <end position="156"/>
    </location>
</feature>
<dbReference type="InterPro" id="IPR024175">
    <property type="entry name" value="Pept_S1A_C1r/C1S/mannan-bd"/>
</dbReference>
<feature type="active site" description="Charge relay system" evidence="16">
    <location>
        <position position="470"/>
    </location>
</feature>
<evidence type="ECO:0000256" key="2">
    <source>
        <dbReference type="ARBA" id="ARBA00022525"/>
    </source>
</evidence>
<evidence type="ECO:0000256" key="5">
    <source>
        <dbReference type="ARBA" id="ARBA00022659"/>
    </source>
</evidence>
<feature type="disulfide bond" evidence="17">
    <location>
        <begin position="317"/>
        <end position="348"/>
    </location>
</feature>
<dbReference type="SMART" id="SM00179">
    <property type="entry name" value="EGF_CA"/>
    <property type="match status" value="1"/>
</dbReference>
<feature type="domain" description="Sushi" evidence="25">
    <location>
        <begin position="288"/>
        <end position="350"/>
    </location>
</feature>
<keyword evidence="9" id="KW-0677">Repeat</keyword>
<feature type="domain" description="Sushi" evidence="25">
    <location>
        <begin position="351"/>
        <end position="419"/>
    </location>
</feature>
<feature type="disulfide bond" evidence="17">
    <location>
        <begin position="65"/>
        <end position="83"/>
    </location>
</feature>
<evidence type="ECO:0000256" key="8">
    <source>
        <dbReference type="ARBA" id="ARBA00022729"/>
    </source>
</evidence>
<dbReference type="PANTHER" id="PTHR24255:SF29">
    <property type="entry name" value="COMPLEMENT COMPONENT 1, S SUBCOMPONENT"/>
    <property type="match status" value="1"/>
</dbReference>
<keyword evidence="4" id="KW-0399">Innate immunity</keyword>
<dbReference type="Proteomes" id="UP000324632">
    <property type="component" value="Chromosome 24"/>
</dbReference>
<dbReference type="PROSITE" id="PS50240">
    <property type="entry name" value="TRYPSIN_DOM"/>
    <property type="match status" value="1"/>
</dbReference>
<dbReference type="AlphaFoldDB" id="A0A5A9N166"/>
<keyword evidence="11" id="KW-0720">Serine protease</keyword>
<evidence type="ECO:0000256" key="20">
    <source>
        <dbReference type="PROSITE-ProRule" id="PRU00059"/>
    </source>
</evidence>
<dbReference type="InterPro" id="IPR000742">
    <property type="entry name" value="EGF"/>
</dbReference>
<dbReference type="InterPro" id="IPR035914">
    <property type="entry name" value="Sperma_CUB_dom_sf"/>
</dbReference>
<feature type="binding site" evidence="19">
    <location>
        <position position="132"/>
    </location>
    <ligand>
        <name>Ca(2+)</name>
        <dbReference type="ChEBI" id="CHEBI:29108"/>
        <label>2</label>
    </ligand>
</feature>
<keyword evidence="3" id="KW-0245">EGF-like domain</keyword>
<dbReference type="InterPro" id="IPR049883">
    <property type="entry name" value="NOTCH1_EGF-like"/>
</dbReference>
<dbReference type="Pfam" id="PF00089">
    <property type="entry name" value="Trypsin"/>
    <property type="match status" value="1"/>
</dbReference>
<dbReference type="SUPFAM" id="SSF57535">
    <property type="entry name" value="Complement control module/SCR domain"/>
    <property type="match status" value="2"/>
</dbReference>
<dbReference type="InterPro" id="IPR035976">
    <property type="entry name" value="Sushi/SCR/CCP_sf"/>
</dbReference>
<dbReference type="InterPro" id="IPR033116">
    <property type="entry name" value="TRYPSIN_SER"/>
</dbReference>
<dbReference type="InterPro" id="IPR009003">
    <property type="entry name" value="Peptidase_S1_PA"/>
</dbReference>
<evidence type="ECO:0000256" key="10">
    <source>
        <dbReference type="ARBA" id="ARBA00022801"/>
    </source>
</evidence>
<feature type="disulfide bond" evidence="17">
    <location>
        <begin position="381"/>
        <end position="417"/>
    </location>
</feature>
<organism evidence="26 27">
    <name type="scientific">Triplophysa tibetana</name>
    <dbReference type="NCBI Taxonomy" id="1572043"/>
    <lineage>
        <taxon>Eukaryota</taxon>
        <taxon>Metazoa</taxon>
        <taxon>Chordata</taxon>
        <taxon>Craniata</taxon>
        <taxon>Vertebrata</taxon>
        <taxon>Euteleostomi</taxon>
        <taxon>Actinopterygii</taxon>
        <taxon>Neopterygii</taxon>
        <taxon>Teleostei</taxon>
        <taxon>Ostariophysi</taxon>
        <taxon>Cypriniformes</taxon>
        <taxon>Nemacheilidae</taxon>
        <taxon>Triplophysa</taxon>
    </lineage>
</organism>
<keyword evidence="7 19" id="KW-0479">Metal-binding</keyword>
<dbReference type="PROSITE" id="PS00135">
    <property type="entry name" value="TRYPSIN_SER"/>
    <property type="match status" value="1"/>
</dbReference>
<keyword evidence="8 22" id="KW-0732">Signal</keyword>
<keyword evidence="10" id="KW-0378">Hydrolase</keyword>
<feature type="domain" description="Peptidase S1" evidence="24">
    <location>
        <begin position="432"/>
        <end position="668"/>
    </location>
</feature>
<proteinExistence type="predicted"/>
<dbReference type="GO" id="GO:0004252">
    <property type="term" value="F:serine-type endopeptidase activity"/>
    <property type="evidence" value="ECO:0007669"/>
    <property type="project" value="InterPro"/>
</dbReference>
<dbReference type="Gene3D" id="2.10.25.10">
    <property type="entry name" value="Laminin"/>
    <property type="match status" value="1"/>
</dbReference>
<comment type="subcellular location">
    <subcellularLocation>
        <location evidence="1">Secreted</location>
    </subcellularLocation>
</comment>
<dbReference type="EMBL" id="SOYY01000024">
    <property type="protein sequence ID" value="KAA0703420.1"/>
    <property type="molecule type" value="Genomic_DNA"/>
</dbReference>
<dbReference type="SMART" id="SM00042">
    <property type="entry name" value="CUB"/>
    <property type="match status" value="2"/>
</dbReference>
<evidence type="ECO:0000256" key="21">
    <source>
        <dbReference type="PROSITE-ProRule" id="PRU00302"/>
    </source>
</evidence>
<feature type="domain" description="CUB" evidence="23">
    <location>
        <begin position="5"/>
        <end position="131"/>
    </location>
</feature>
<keyword evidence="27" id="KW-1185">Reference proteome</keyword>
<dbReference type="InterPro" id="IPR018097">
    <property type="entry name" value="EGF_Ca-bd_CS"/>
</dbReference>
<feature type="disulfide bond" evidence="17">
    <location>
        <begin position="609"/>
        <end position="644"/>
    </location>
</feature>
<accession>A0A5A9N166</accession>
<keyword evidence="12" id="KW-0391">Immunity</keyword>
<feature type="active site" description="Charge relay system" evidence="16">
    <location>
        <position position="524"/>
    </location>
</feature>
<dbReference type="Pfam" id="PF07645">
    <property type="entry name" value="EGF_CA"/>
    <property type="match status" value="1"/>
</dbReference>
<keyword evidence="2" id="KW-0964">Secreted</keyword>
<dbReference type="PRINTS" id="PR00722">
    <property type="entry name" value="CHYMOTRYPSIN"/>
</dbReference>
<feature type="signal peptide" evidence="22">
    <location>
        <begin position="1"/>
        <end position="16"/>
    </location>
</feature>
<dbReference type="FunFam" id="2.10.25.10:FF:000059">
    <property type="entry name" value="Mannan-binding lectin serine protease 1"/>
    <property type="match status" value="1"/>
</dbReference>
<evidence type="ECO:0000256" key="11">
    <source>
        <dbReference type="ARBA" id="ARBA00022825"/>
    </source>
</evidence>
<feature type="binding site" evidence="19">
    <location>
        <position position="135"/>
    </location>
    <ligand>
        <name>Ca(2+)</name>
        <dbReference type="ChEBI" id="CHEBI:29108"/>
        <label>2</label>
    </ligand>
</feature>
<dbReference type="InterPro" id="IPR001314">
    <property type="entry name" value="Peptidase_S1A"/>
</dbReference>
<dbReference type="PROSITE" id="PS50923">
    <property type="entry name" value="SUSHI"/>
    <property type="match status" value="2"/>
</dbReference>
<feature type="binding site" evidence="19">
    <location>
        <position position="150"/>
    </location>
    <ligand>
        <name>Ca(2+)</name>
        <dbReference type="ChEBI" id="CHEBI:29108"/>
        <label>2</label>
    </ligand>
</feature>
<feature type="disulfide bond" evidence="17">
    <location>
        <begin position="136"/>
        <end position="147"/>
    </location>
</feature>
<evidence type="ECO:0000313" key="27">
    <source>
        <dbReference type="Proteomes" id="UP000324632"/>
    </source>
</evidence>
<feature type="binding site" evidence="19">
    <location>
        <position position="234"/>
    </location>
    <ligand>
        <name>Ca(2+)</name>
        <dbReference type="ChEBI" id="CHEBI:29108"/>
        <label>3</label>
    </ligand>
</feature>
<dbReference type="Gene3D" id="2.40.10.10">
    <property type="entry name" value="Trypsin-like serine proteases"/>
    <property type="match status" value="2"/>
</dbReference>
<feature type="disulfide bond" evidence="17 20">
    <location>
        <begin position="175"/>
        <end position="202"/>
    </location>
</feature>
<evidence type="ECO:0000256" key="4">
    <source>
        <dbReference type="ARBA" id="ARBA00022588"/>
    </source>
</evidence>
<dbReference type="Gene3D" id="2.10.70.10">
    <property type="entry name" value="Complement Module, domain 1"/>
    <property type="match status" value="2"/>
</dbReference>
<dbReference type="GO" id="GO:0005509">
    <property type="term" value="F:calcium ion binding"/>
    <property type="evidence" value="ECO:0007669"/>
    <property type="project" value="InterPro"/>
</dbReference>
<gene>
    <name evidence="26" type="ORF">E1301_Tti006783</name>
</gene>
<dbReference type="CDD" id="cd00033">
    <property type="entry name" value="CCP"/>
    <property type="match status" value="2"/>
</dbReference>
<feature type="binding site" evidence="19">
    <location>
        <position position="149"/>
    </location>
    <ligand>
        <name>Ca(2+)</name>
        <dbReference type="ChEBI" id="CHEBI:29108"/>
        <label>2</label>
    </ligand>
</feature>
<keyword evidence="14" id="KW-0325">Glycoprotein</keyword>
<evidence type="ECO:0000256" key="15">
    <source>
        <dbReference type="ARBA" id="ARBA00023278"/>
    </source>
</evidence>
<dbReference type="SUPFAM" id="SSF57196">
    <property type="entry name" value="EGF/Laminin"/>
    <property type="match status" value="1"/>
</dbReference>
<dbReference type="GO" id="GO:0031638">
    <property type="term" value="P:zymogen activation"/>
    <property type="evidence" value="ECO:0007669"/>
    <property type="project" value="TreeGrafter"/>
</dbReference>
<feature type="binding site" evidence="19">
    <location>
        <position position="114"/>
    </location>
    <ligand>
        <name>Ca(2+)</name>
        <dbReference type="ChEBI" id="CHEBI:29108"/>
        <label>1</label>
    </ligand>
</feature>
<dbReference type="SUPFAM" id="SSF50494">
    <property type="entry name" value="Trypsin-like serine proteases"/>
    <property type="match status" value="1"/>
</dbReference>
<dbReference type="SUPFAM" id="SSF49854">
    <property type="entry name" value="Spermadhesin, CUB domain"/>
    <property type="match status" value="2"/>
</dbReference>
<evidence type="ECO:0000259" key="23">
    <source>
        <dbReference type="PROSITE" id="PS01180"/>
    </source>
</evidence>
<dbReference type="InterPro" id="IPR000436">
    <property type="entry name" value="Sushi_SCR_CCP_dom"/>
</dbReference>
<evidence type="ECO:0000256" key="3">
    <source>
        <dbReference type="ARBA" id="ARBA00022536"/>
    </source>
</evidence>
<feature type="domain" description="CUB" evidence="23">
    <location>
        <begin position="175"/>
        <end position="286"/>
    </location>
</feature>
<dbReference type="InterPro" id="IPR000859">
    <property type="entry name" value="CUB_dom"/>
</dbReference>
<evidence type="ECO:0000256" key="17">
    <source>
        <dbReference type="PIRSR" id="PIRSR001155-2"/>
    </source>
</evidence>
<feature type="disulfide bond" evidence="17">
    <location>
        <begin position="290"/>
        <end position="336"/>
    </location>
</feature>
<evidence type="ECO:0000256" key="1">
    <source>
        <dbReference type="ARBA" id="ARBA00004613"/>
    </source>
</evidence>
<sequence length="670" mass="74447">MIIFCIVVLVLPASESMPLAGWVQSPGHPRGYDPDSSLNWTECAPAGLKTTLTLIHLDLEEAYDCENDFLKIYADGELLFKLCGRKSMKELQTSINPFLQSSSGGCLFLSFLADYSNPVRHTGFRGFYTIHDVDECKDPENECTQLCNNYIGGYHCFCSQGYFLDPDQHTCRVSCNEDHTDSEVGVLMSPDWPGSSPENLLCSYILSAKEGLQYEIAFTGQFDVEMAANGQCKDSLTIKTLSDEETYCGNKHPPSLFISRSQHVEITFRTDDEGTNKGFRLKYKTIEMTCPGTVTEHSHLIPNKSEYIHGSEITVQCDEGHILNSDELKREYRSTCKTNGQWSLVIKCEPVDCGNPNLPDVTELTEEDPQTTYQKEITLTCTSEYYRMTGKGIFSCDASGTWVSESGQNLSEDLRICEPVCGMNTEIASGRVFGGKPATLGQIPWQLLHRSNPRGGAVLISDYWALTAAHVIDGYEDDTLSCWLGGMVDAQDKNMVNMETKKIIIHPDYIKVGKNGDPKNFDNDIALIKMTDRVPLGLNLRQVCLPDKPIVEGLEGTVSGFGASHKHSRSKLLLYGDVKIHPLHKCDSFGRTVTNNMICAGDDSGVDSCKGDSGGPFIYPRLLQNSANEPYSLLGLVSWGPSECGDQRYKGFYTKVHNYIDWIKETIAQN</sequence>
<dbReference type="Pfam" id="PF00431">
    <property type="entry name" value="CUB"/>
    <property type="match status" value="2"/>
</dbReference>
<dbReference type="InterPro" id="IPR043504">
    <property type="entry name" value="Peptidase_S1_PA_chymotrypsin"/>
</dbReference>
<dbReference type="GO" id="GO:0006956">
    <property type="term" value="P:complement activation"/>
    <property type="evidence" value="ECO:0007669"/>
    <property type="project" value="InterPro"/>
</dbReference>
<dbReference type="PROSITE" id="PS01180">
    <property type="entry name" value="CUB"/>
    <property type="match status" value="2"/>
</dbReference>
<dbReference type="SMART" id="SM00020">
    <property type="entry name" value="Tryp_SPc"/>
    <property type="match status" value="1"/>
</dbReference>
<evidence type="ECO:0000256" key="9">
    <source>
        <dbReference type="ARBA" id="ARBA00022737"/>
    </source>
</evidence>
<dbReference type="PROSITE" id="PS01186">
    <property type="entry name" value="EGF_2"/>
    <property type="match status" value="1"/>
</dbReference>
<feature type="modified residue" description="(3R)-3-hydroxyasparagine" evidence="18">
    <location>
        <position position="149"/>
    </location>
</feature>
<dbReference type="CDD" id="cd00054">
    <property type="entry name" value="EGF_CA"/>
    <property type="match status" value="1"/>
</dbReference>
<keyword evidence="5 21" id="KW-0768">Sushi</keyword>
<evidence type="ECO:0000256" key="19">
    <source>
        <dbReference type="PIRSR" id="PIRSR001155-4"/>
    </source>
</evidence>
<feature type="binding site" evidence="19">
    <location>
        <position position="133"/>
    </location>
    <ligand>
        <name>Ca(2+)</name>
        <dbReference type="ChEBI" id="CHEBI:29108"/>
        <label>2</label>
    </ligand>
</feature>
<feature type="binding site" evidence="19">
    <location>
        <position position="153"/>
    </location>
    <ligand>
        <name>Ca(2+)</name>
        <dbReference type="ChEBI" id="CHEBI:29108"/>
        <label>2</label>
    </ligand>
</feature>
<dbReference type="PROSITE" id="PS01187">
    <property type="entry name" value="EGF_CA"/>
    <property type="match status" value="1"/>
</dbReference>
<comment type="caution">
    <text evidence="21">Lacks conserved residue(s) required for the propagation of feature annotation.</text>
</comment>
<reference evidence="26 27" key="1">
    <citation type="journal article" date="2019" name="Mol. Ecol. Resour.">
        <title>Chromosome-level genome assembly of Triplophysa tibetana, a fish adapted to the harsh high-altitude environment of the Tibetan Plateau.</title>
        <authorList>
            <person name="Yang X."/>
            <person name="Liu H."/>
            <person name="Ma Z."/>
            <person name="Zou Y."/>
            <person name="Zou M."/>
            <person name="Mao Y."/>
            <person name="Li X."/>
            <person name="Wang H."/>
            <person name="Chen T."/>
            <person name="Wang W."/>
            <person name="Yang R."/>
        </authorList>
    </citation>
    <scope>NUCLEOTIDE SEQUENCE [LARGE SCALE GENOMIC DNA]</scope>
    <source>
        <strain evidence="26">TTIB1903HZAU</strain>
        <tissue evidence="26">Muscle</tissue>
    </source>
</reference>
<feature type="binding site" evidence="19">
    <location>
        <position position="225"/>
    </location>
    <ligand>
        <name>Ca(2+)</name>
        <dbReference type="ChEBI" id="CHEBI:29108"/>
        <label>3</label>
    </ligand>
</feature>
<evidence type="ECO:0000256" key="12">
    <source>
        <dbReference type="ARBA" id="ARBA00022859"/>
    </source>
</evidence>
<keyword evidence="6" id="KW-0645">Protease</keyword>
<name>A0A5A9N166_9TELE</name>
<dbReference type="Gene3D" id="2.60.120.290">
    <property type="entry name" value="Spermadhesin, CUB domain"/>
    <property type="match status" value="2"/>
</dbReference>
<feature type="binding site" evidence="19">
    <location>
        <position position="68"/>
    </location>
    <ligand>
        <name>Ca(2+)</name>
        <dbReference type="ChEBI" id="CHEBI:29108"/>
        <label>1</label>
    </ligand>
</feature>
<evidence type="ECO:0000256" key="14">
    <source>
        <dbReference type="ARBA" id="ARBA00023180"/>
    </source>
</evidence>
<evidence type="ECO:0000256" key="18">
    <source>
        <dbReference type="PIRSR" id="PIRSR001155-3"/>
    </source>
</evidence>
<feature type="binding site" evidence="19">
    <location>
        <position position="116"/>
    </location>
    <ligand>
        <name>Ca(2+)</name>
        <dbReference type="ChEBI" id="CHEBI:29108"/>
        <label>1</label>
    </ligand>
</feature>
<dbReference type="CDD" id="cd00190">
    <property type="entry name" value="Tryp_SPc"/>
    <property type="match status" value="1"/>
</dbReference>
<evidence type="ECO:0000256" key="7">
    <source>
        <dbReference type="ARBA" id="ARBA00022723"/>
    </source>
</evidence>
<protein>
    <submittedName>
        <fullName evidence="26">Complement C1s subcomponent</fullName>
    </submittedName>
</protein>
<evidence type="ECO:0000256" key="16">
    <source>
        <dbReference type="PIRSR" id="PIRSR001155-1"/>
    </source>
</evidence>
<dbReference type="GO" id="GO:0072562">
    <property type="term" value="C:blood microparticle"/>
    <property type="evidence" value="ECO:0007669"/>
    <property type="project" value="TreeGrafter"/>
</dbReference>
<feature type="chain" id="PRO_5023145429" evidence="22">
    <location>
        <begin position="17"/>
        <end position="670"/>
    </location>
</feature>
<feature type="disulfide bond" evidence="17 21">
    <location>
        <begin position="353"/>
        <end position="396"/>
    </location>
</feature>
<dbReference type="CDD" id="cd00041">
    <property type="entry name" value="CUB"/>
    <property type="match status" value="2"/>
</dbReference>
<comment type="PTM">
    <text evidence="18">The iron and 2-oxoglutarate dependent 3-hydroxylation of aspartate and asparagine is (R) stereospecific within EGF domains.</text>
</comment>
<feature type="binding site" evidence="19">
    <location>
        <position position="60"/>
    </location>
    <ligand>
        <name>Ca(2+)</name>
        <dbReference type="ChEBI" id="CHEBI:29108"/>
        <label>1</label>
    </ligand>
</feature>
<evidence type="ECO:0000259" key="25">
    <source>
        <dbReference type="PROSITE" id="PS50923"/>
    </source>
</evidence>
<feature type="active site" description="Charge relay system" evidence="16">
    <location>
        <position position="613"/>
    </location>
</feature>